<reference evidence="1 2" key="1">
    <citation type="submission" date="2022-09" db="EMBL/GenBank/DDBJ databases">
        <authorList>
            <person name="Kop L."/>
        </authorList>
    </citation>
    <scope>NUCLEOTIDE SEQUENCE [LARGE SCALE GENOMIC DNA]</scope>
    <source>
        <strain evidence="1 2">347</strain>
    </source>
</reference>
<evidence type="ECO:0000313" key="2">
    <source>
        <dbReference type="Proteomes" id="UP001157733"/>
    </source>
</evidence>
<evidence type="ECO:0000313" key="1">
    <source>
        <dbReference type="EMBL" id="CAI2718336.1"/>
    </source>
</evidence>
<dbReference type="EMBL" id="OX336137">
    <property type="protein sequence ID" value="CAI2718336.1"/>
    <property type="molecule type" value="Genomic_DNA"/>
</dbReference>
<gene>
    <name evidence="1" type="ORF">NSPWAT_1477</name>
</gene>
<keyword evidence="2" id="KW-1185">Reference proteome</keyword>
<sequence>MYVNISRSKLLVNDRRYAKKKKVEEPAPRCNHCGGLIRESGEMTACIMCSREVGHYCPNCAYAHASEVSRKGKKSA</sequence>
<accession>A0ABN8W0S1</accession>
<proteinExistence type="predicted"/>
<protein>
    <submittedName>
        <fullName evidence="1">Uncharacterized protein</fullName>
    </submittedName>
</protein>
<name>A0ABN8W0S1_9BACT</name>
<organism evidence="1 2">
    <name type="scientific">Nitrospina watsonii</name>
    <dbReference type="NCBI Taxonomy" id="1323948"/>
    <lineage>
        <taxon>Bacteria</taxon>
        <taxon>Pseudomonadati</taxon>
        <taxon>Nitrospinota/Tectimicrobiota group</taxon>
        <taxon>Nitrospinota</taxon>
        <taxon>Nitrospinia</taxon>
        <taxon>Nitrospinales</taxon>
        <taxon>Nitrospinaceae</taxon>
        <taxon>Nitrospina</taxon>
    </lineage>
</organism>
<dbReference type="Proteomes" id="UP001157733">
    <property type="component" value="Chromosome"/>
</dbReference>